<sequence>MKTASFTKRVGATVVGLAATAGVLAATAGPAAAAIQHQSTAFGWYLSAHDVNHGPIGTTAYPQGPTHASLVDTHHDLVVVGGGESDSNGDGTTGASWAKAKLTELGIDLFHVHPSIDLPGGVLTIVADSLESSCRADASGTTATSSLTGAHVTINGKQTDIPASPPPNFKISVPGLIDVTFNKQTRTATGALSVQALAIESTPLFETIVQGNLDGYFASSTCGDTVTVGELTGGHGH</sequence>
<comment type="caution">
    <text evidence="2">The sequence shown here is derived from an EMBL/GenBank/DDBJ whole genome shotgun (WGS) entry which is preliminary data.</text>
</comment>
<keyword evidence="3" id="KW-1185">Reference proteome</keyword>
<feature type="chain" id="PRO_5022126774" description="Porin MspA" evidence="1">
    <location>
        <begin position="34"/>
        <end position="237"/>
    </location>
</feature>
<keyword evidence="1" id="KW-0732">Signal</keyword>
<dbReference type="AlphaFoldDB" id="A0A511MI92"/>
<dbReference type="NCBIfam" id="NF040603">
    <property type="entry name" value="choice_anch_P"/>
    <property type="match status" value="1"/>
</dbReference>
<organism evidence="2 3">
    <name type="scientific">Nocardia ninae NBRC 108245</name>
    <dbReference type="NCBI Taxonomy" id="1210091"/>
    <lineage>
        <taxon>Bacteria</taxon>
        <taxon>Bacillati</taxon>
        <taxon>Actinomycetota</taxon>
        <taxon>Actinomycetes</taxon>
        <taxon>Mycobacteriales</taxon>
        <taxon>Nocardiaceae</taxon>
        <taxon>Nocardia</taxon>
    </lineage>
</organism>
<dbReference type="RefSeq" id="WP_147135613.1">
    <property type="nucleotide sequence ID" value="NZ_BJXA01000036.1"/>
</dbReference>
<dbReference type="EMBL" id="BJXA01000036">
    <property type="protein sequence ID" value="GEM40380.1"/>
    <property type="molecule type" value="Genomic_DNA"/>
</dbReference>
<dbReference type="Proteomes" id="UP000321424">
    <property type="component" value="Unassembled WGS sequence"/>
</dbReference>
<name>A0A511MI92_9NOCA</name>
<evidence type="ECO:0000256" key="1">
    <source>
        <dbReference type="SAM" id="SignalP"/>
    </source>
</evidence>
<accession>A0A511MI92</accession>
<evidence type="ECO:0000313" key="3">
    <source>
        <dbReference type="Proteomes" id="UP000321424"/>
    </source>
</evidence>
<reference evidence="2 3" key="1">
    <citation type="submission" date="2019-07" db="EMBL/GenBank/DDBJ databases">
        <title>Whole genome shotgun sequence of Nocardia ninae NBRC 108245.</title>
        <authorList>
            <person name="Hosoyama A."/>
            <person name="Uohara A."/>
            <person name="Ohji S."/>
            <person name="Ichikawa N."/>
        </authorList>
    </citation>
    <scope>NUCLEOTIDE SEQUENCE [LARGE SCALE GENOMIC DNA]</scope>
    <source>
        <strain evidence="2 3">NBRC 108245</strain>
    </source>
</reference>
<evidence type="ECO:0000313" key="2">
    <source>
        <dbReference type="EMBL" id="GEM40380.1"/>
    </source>
</evidence>
<proteinExistence type="predicted"/>
<feature type="signal peptide" evidence="1">
    <location>
        <begin position="1"/>
        <end position="33"/>
    </location>
</feature>
<protein>
    <recommendedName>
        <fullName evidence="4">Porin MspA</fullName>
    </recommendedName>
</protein>
<gene>
    <name evidence="2" type="ORF">NN4_48990</name>
</gene>
<evidence type="ECO:0008006" key="4">
    <source>
        <dbReference type="Google" id="ProtNLM"/>
    </source>
</evidence>